<proteinExistence type="inferred from homology"/>
<feature type="compositionally biased region" description="Basic and acidic residues" evidence="5">
    <location>
        <begin position="369"/>
        <end position="381"/>
    </location>
</feature>
<dbReference type="InterPro" id="IPR002213">
    <property type="entry name" value="UDP_glucos_trans"/>
</dbReference>
<protein>
    <submittedName>
        <fullName evidence="6">MGT family glycosyltransferase</fullName>
    </submittedName>
</protein>
<gene>
    <name evidence="6" type="ORF">FHU35_12495</name>
</gene>
<dbReference type="AlphaFoldDB" id="A0A561U7Z3"/>
<dbReference type="PANTHER" id="PTHR48050:SF13">
    <property type="entry name" value="STEROL 3-BETA-GLUCOSYLTRANSFERASE UGT80A2"/>
    <property type="match status" value="1"/>
</dbReference>
<dbReference type="GO" id="GO:0017000">
    <property type="term" value="P:antibiotic biosynthetic process"/>
    <property type="evidence" value="ECO:0007669"/>
    <property type="project" value="UniProtKB-KW"/>
</dbReference>
<dbReference type="SUPFAM" id="SSF53756">
    <property type="entry name" value="UDP-Glycosyltransferase/glycogen phosphorylase"/>
    <property type="match status" value="1"/>
</dbReference>
<evidence type="ECO:0000256" key="3">
    <source>
        <dbReference type="ARBA" id="ARBA00023194"/>
    </source>
</evidence>
<dbReference type="GO" id="GO:0008194">
    <property type="term" value="F:UDP-glycosyltransferase activity"/>
    <property type="evidence" value="ECO:0007669"/>
    <property type="project" value="InterPro"/>
</dbReference>
<comment type="similarity">
    <text evidence="1 4">Belongs to the UDP-glycosyltransferase family.</text>
</comment>
<keyword evidence="3" id="KW-0045">Antibiotic biosynthesis</keyword>
<dbReference type="Proteomes" id="UP000316184">
    <property type="component" value="Unassembled WGS sequence"/>
</dbReference>
<keyword evidence="2 4" id="KW-0808">Transferase</keyword>
<reference evidence="6 7" key="1">
    <citation type="submission" date="2019-06" db="EMBL/GenBank/DDBJ databases">
        <title>Sequencing the genomes of 1000 actinobacteria strains.</title>
        <authorList>
            <person name="Klenk H.-P."/>
        </authorList>
    </citation>
    <scope>NUCLEOTIDE SEQUENCE [LARGE SCALE GENOMIC DNA]</scope>
    <source>
        <strain evidence="6 7">DSM 46699</strain>
    </source>
</reference>
<evidence type="ECO:0000256" key="4">
    <source>
        <dbReference type="RuleBase" id="RU003718"/>
    </source>
</evidence>
<dbReference type="CDD" id="cd03784">
    <property type="entry name" value="GT1_Gtf-like"/>
    <property type="match status" value="1"/>
</dbReference>
<evidence type="ECO:0000256" key="1">
    <source>
        <dbReference type="ARBA" id="ARBA00009995"/>
    </source>
</evidence>
<dbReference type="Pfam" id="PF00201">
    <property type="entry name" value="UDPGT"/>
    <property type="match status" value="1"/>
</dbReference>
<dbReference type="PANTHER" id="PTHR48050">
    <property type="entry name" value="STEROL 3-BETA-GLUCOSYLTRANSFERASE"/>
    <property type="match status" value="1"/>
</dbReference>
<organism evidence="6 7">
    <name type="scientific">Saccharopolyspora dendranthemae</name>
    <dbReference type="NCBI Taxonomy" id="1181886"/>
    <lineage>
        <taxon>Bacteria</taxon>
        <taxon>Bacillati</taxon>
        <taxon>Actinomycetota</taxon>
        <taxon>Actinomycetes</taxon>
        <taxon>Pseudonocardiales</taxon>
        <taxon>Pseudonocardiaceae</taxon>
        <taxon>Saccharopolyspora</taxon>
    </lineage>
</organism>
<evidence type="ECO:0000313" key="6">
    <source>
        <dbReference type="EMBL" id="TWF95498.1"/>
    </source>
</evidence>
<evidence type="ECO:0000256" key="5">
    <source>
        <dbReference type="SAM" id="MobiDB-lite"/>
    </source>
</evidence>
<dbReference type="EMBL" id="VIWX01000002">
    <property type="protein sequence ID" value="TWF95498.1"/>
    <property type="molecule type" value="Genomic_DNA"/>
</dbReference>
<evidence type="ECO:0000313" key="7">
    <source>
        <dbReference type="Proteomes" id="UP000316184"/>
    </source>
</evidence>
<dbReference type="InterPro" id="IPR035595">
    <property type="entry name" value="UDP_glycos_trans_CS"/>
</dbReference>
<evidence type="ECO:0000256" key="2">
    <source>
        <dbReference type="ARBA" id="ARBA00022679"/>
    </source>
</evidence>
<dbReference type="InterPro" id="IPR050426">
    <property type="entry name" value="Glycosyltransferase_28"/>
</dbReference>
<dbReference type="InterPro" id="IPR006326">
    <property type="entry name" value="UDPGT_MGT-like"/>
</dbReference>
<accession>A0A561U7Z3</accession>
<comment type="caution">
    <text evidence="6">The sequence shown here is derived from an EMBL/GenBank/DDBJ whole genome shotgun (WGS) entry which is preliminary data.</text>
</comment>
<dbReference type="FunFam" id="3.40.50.2000:FF:000072">
    <property type="entry name" value="Glycosyl transferase"/>
    <property type="match status" value="1"/>
</dbReference>
<feature type="region of interest" description="Disordered" evidence="5">
    <location>
        <begin position="369"/>
        <end position="394"/>
    </location>
</feature>
<sequence>MVSIAHHGHVNPSLGAVRELVARGHRVSYAIPDEGDFVARVRATGAEPRVWESTLPEAGDAPEAWGESRLDLAELFLRDAMQALPQLDALYRDDVPDLVLSDISGWAARVLAHRWDVPYVQFCPNLVPWEGYEDEVGARLAQEMKSSARGRAHYARWDAWLAANGLAGTDPDDFMTHPPRSLVLIPPALQPHADRVDTRRYSFVGACQSDRADQGPWQRPAEAEGKRIALVSLGSNFTKQPGFYRACAAAFDALPDWHLVLQVGRQVTEQELGPIPDNVEVHSWVPQLDVLRQADLFITHAGAGGAQEGLATGTPMLCVPQAADQFGNANLLVLLGVAEQLDTAEATAEALRAAVPRLADDPDVAARCAAERERTAAEDGSSRAADLVEAELPG</sequence>
<keyword evidence="7" id="KW-1185">Reference proteome</keyword>
<keyword evidence="4" id="KW-0328">Glycosyltransferase</keyword>
<dbReference type="OrthoDB" id="6620093at2"/>
<dbReference type="Gene3D" id="3.40.50.2000">
    <property type="entry name" value="Glycogen Phosphorylase B"/>
    <property type="match status" value="2"/>
</dbReference>
<dbReference type="GO" id="GO:0016758">
    <property type="term" value="F:hexosyltransferase activity"/>
    <property type="evidence" value="ECO:0007669"/>
    <property type="project" value="InterPro"/>
</dbReference>
<dbReference type="NCBIfam" id="TIGR01426">
    <property type="entry name" value="MGT"/>
    <property type="match status" value="1"/>
</dbReference>
<dbReference type="PROSITE" id="PS00375">
    <property type="entry name" value="UDPGT"/>
    <property type="match status" value="1"/>
</dbReference>
<name>A0A561U7Z3_9PSEU</name>